<reference evidence="13" key="1">
    <citation type="submission" date="2020-09" db="EMBL/GenBank/DDBJ databases">
        <title>Novel species of Mucilaginibacter isolated from a glacier on the Tibetan Plateau.</title>
        <authorList>
            <person name="Liu Q."/>
            <person name="Xin Y.-H."/>
        </authorList>
    </citation>
    <scope>NUCLEOTIDE SEQUENCE</scope>
    <source>
        <strain evidence="13">ZB1P21</strain>
    </source>
</reference>
<dbReference type="Gene3D" id="3.30.470.20">
    <property type="entry name" value="ATP-grasp fold, B domain"/>
    <property type="match status" value="1"/>
</dbReference>
<feature type="domain" description="ATP-grasp" evidence="12">
    <location>
        <begin position="111"/>
        <end position="319"/>
    </location>
</feature>
<evidence type="ECO:0000313" key="14">
    <source>
        <dbReference type="Proteomes" id="UP000619078"/>
    </source>
</evidence>
<dbReference type="NCBIfam" id="TIGR00877">
    <property type="entry name" value="purD"/>
    <property type="match status" value="1"/>
</dbReference>
<dbReference type="InterPro" id="IPR011054">
    <property type="entry name" value="Rudment_hybrid_motif"/>
</dbReference>
<evidence type="ECO:0000256" key="1">
    <source>
        <dbReference type="ARBA" id="ARBA00005174"/>
    </source>
</evidence>
<dbReference type="EMBL" id="JACWMX010000002">
    <property type="protein sequence ID" value="MBD1392845.1"/>
    <property type="molecule type" value="Genomic_DNA"/>
</dbReference>
<dbReference type="SMART" id="SM01210">
    <property type="entry name" value="GARS_C"/>
    <property type="match status" value="1"/>
</dbReference>
<evidence type="ECO:0000256" key="7">
    <source>
        <dbReference type="ARBA" id="ARBA00038345"/>
    </source>
</evidence>
<dbReference type="Pfam" id="PF02843">
    <property type="entry name" value="GARS_C"/>
    <property type="match status" value="1"/>
</dbReference>
<name>A0A926S0D9_9SPHI</name>
<keyword evidence="4 11" id="KW-0547">Nucleotide-binding</keyword>
<dbReference type="InterPro" id="IPR016185">
    <property type="entry name" value="PreATP-grasp_dom_sf"/>
</dbReference>
<dbReference type="InterPro" id="IPR020562">
    <property type="entry name" value="PRibGlycinamide_synth_N"/>
</dbReference>
<proteinExistence type="inferred from homology"/>
<comment type="catalytic activity">
    <reaction evidence="10">
        <text>5-phospho-beta-D-ribosylamine + glycine + ATP = N(1)-(5-phospho-beta-D-ribosyl)glycinamide + ADP + phosphate + H(+)</text>
        <dbReference type="Rhea" id="RHEA:17453"/>
        <dbReference type="ChEBI" id="CHEBI:15378"/>
        <dbReference type="ChEBI" id="CHEBI:30616"/>
        <dbReference type="ChEBI" id="CHEBI:43474"/>
        <dbReference type="ChEBI" id="CHEBI:57305"/>
        <dbReference type="ChEBI" id="CHEBI:58681"/>
        <dbReference type="ChEBI" id="CHEBI:143788"/>
        <dbReference type="ChEBI" id="CHEBI:456216"/>
        <dbReference type="EC" id="6.3.4.13"/>
    </reaction>
</comment>
<dbReference type="SMART" id="SM01209">
    <property type="entry name" value="GARS_A"/>
    <property type="match status" value="1"/>
</dbReference>
<dbReference type="InterPro" id="IPR020560">
    <property type="entry name" value="PRibGlycinamide_synth_C-dom"/>
</dbReference>
<gene>
    <name evidence="10 13" type="primary">purD</name>
    <name evidence="13" type="ORF">IDJ76_07040</name>
</gene>
<dbReference type="Gene3D" id="3.90.600.10">
    <property type="entry name" value="Phosphoribosylglycinamide synthetase, C-terminal domain"/>
    <property type="match status" value="1"/>
</dbReference>
<dbReference type="SUPFAM" id="SSF51246">
    <property type="entry name" value="Rudiment single hybrid motif"/>
    <property type="match status" value="1"/>
</dbReference>
<evidence type="ECO:0000256" key="11">
    <source>
        <dbReference type="PROSITE-ProRule" id="PRU00409"/>
    </source>
</evidence>
<dbReference type="PANTHER" id="PTHR43472:SF1">
    <property type="entry name" value="PHOSPHORIBOSYLAMINE--GLYCINE LIGASE, CHLOROPLASTIC"/>
    <property type="match status" value="1"/>
</dbReference>
<dbReference type="Proteomes" id="UP000619078">
    <property type="component" value="Unassembled WGS sequence"/>
</dbReference>
<accession>A0A926S0D9</accession>
<dbReference type="EC" id="6.3.4.13" evidence="2 10"/>
<dbReference type="GO" id="GO:0005524">
    <property type="term" value="F:ATP binding"/>
    <property type="evidence" value="ECO:0007669"/>
    <property type="project" value="UniProtKB-UniRule"/>
</dbReference>
<comment type="similarity">
    <text evidence="7 10">Belongs to the GARS family.</text>
</comment>
<dbReference type="Gene3D" id="3.40.50.20">
    <property type="match status" value="1"/>
</dbReference>
<protein>
    <recommendedName>
        <fullName evidence="2 10">Phosphoribosylamine--glycine ligase</fullName>
        <ecNumber evidence="2 10">6.3.4.13</ecNumber>
    </recommendedName>
    <alternativeName>
        <fullName evidence="10">GARS</fullName>
    </alternativeName>
    <alternativeName>
        <fullName evidence="8 10">Glycinamide ribonucleotide synthetase</fullName>
    </alternativeName>
    <alternativeName>
        <fullName evidence="9 10">Phosphoribosylglycinamide synthetase</fullName>
    </alternativeName>
</protein>
<dbReference type="PANTHER" id="PTHR43472">
    <property type="entry name" value="PHOSPHORIBOSYLAMINE--GLYCINE LIGASE"/>
    <property type="match status" value="1"/>
</dbReference>
<keyword evidence="5 10" id="KW-0658">Purine biosynthesis</keyword>
<dbReference type="AlphaFoldDB" id="A0A926S0D9"/>
<keyword evidence="14" id="KW-1185">Reference proteome</keyword>
<evidence type="ECO:0000259" key="12">
    <source>
        <dbReference type="PROSITE" id="PS50975"/>
    </source>
</evidence>
<evidence type="ECO:0000256" key="8">
    <source>
        <dbReference type="ARBA" id="ARBA00042242"/>
    </source>
</evidence>
<dbReference type="SUPFAM" id="SSF52440">
    <property type="entry name" value="PreATP-grasp domain"/>
    <property type="match status" value="1"/>
</dbReference>
<evidence type="ECO:0000256" key="3">
    <source>
        <dbReference type="ARBA" id="ARBA00022598"/>
    </source>
</evidence>
<dbReference type="InterPro" id="IPR011761">
    <property type="entry name" value="ATP-grasp"/>
</dbReference>
<evidence type="ECO:0000256" key="6">
    <source>
        <dbReference type="ARBA" id="ARBA00022840"/>
    </source>
</evidence>
<dbReference type="GO" id="GO:0046872">
    <property type="term" value="F:metal ion binding"/>
    <property type="evidence" value="ECO:0007669"/>
    <property type="project" value="InterPro"/>
</dbReference>
<dbReference type="HAMAP" id="MF_00138">
    <property type="entry name" value="GARS"/>
    <property type="match status" value="1"/>
</dbReference>
<dbReference type="GO" id="GO:0004637">
    <property type="term" value="F:phosphoribosylamine-glycine ligase activity"/>
    <property type="evidence" value="ECO:0007669"/>
    <property type="project" value="UniProtKB-UniRule"/>
</dbReference>
<dbReference type="Pfam" id="PF01071">
    <property type="entry name" value="GARS_A"/>
    <property type="match status" value="1"/>
</dbReference>
<sequence length="424" mass="46168">MNILILGSGGRESAFAWKISQSVKCNQLFIAPGNAGTGQYGTNFDLKVTDFEGIKAFALTNDIKMVLVGPEEPLVKGIHDFFLADEQLKSIPVIGPQKEAAQLEGSKDFSKQFMQRHNIPTAASKTFTRDTLQEGFDYLATAGLPVVLKADGLAAGKGVLICLTLEEAKLELSEMLTEAKFGDASSMVVVEQFLQGIELSVFVMTDGTHYKILPEAKDYKRIGEGDTGLNTGGMGSVSPVPFADDEFMKKVEEKIIIPTVEGLKQEGIPYKGFIFIGLMNCYGDPYTIEYNCRMGDPETESVMPRIESDFVDLLLGVAEGNLDEKELCISERTAATVVCVAGGYPGEYLKDKEISGIENVRDSYVFQAGTTLDGETVKATGGRVLAITSLQNNMFDALQQATADAARIYYDGVYFRKDIGFDLL</sequence>
<comment type="caution">
    <text evidence="13">The sequence shown here is derived from an EMBL/GenBank/DDBJ whole genome shotgun (WGS) entry which is preliminary data.</text>
</comment>
<dbReference type="GO" id="GO:0009113">
    <property type="term" value="P:purine nucleobase biosynthetic process"/>
    <property type="evidence" value="ECO:0007669"/>
    <property type="project" value="InterPro"/>
</dbReference>
<comment type="pathway">
    <text evidence="1 10">Purine metabolism; IMP biosynthesis via de novo pathway; N(1)-(5-phospho-D-ribosyl)glycinamide from 5-phospho-alpha-D-ribose 1-diphosphate: step 2/2.</text>
</comment>
<keyword evidence="6 11" id="KW-0067">ATP-binding</keyword>
<evidence type="ECO:0000313" key="13">
    <source>
        <dbReference type="EMBL" id="MBD1392845.1"/>
    </source>
</evidence>
<dbReference type="Gene3D" id="3.30.1490.20">
    <property type="entry name" value="ATP-grasp fold, A domain"/>
    <property type="match status" value="1"/>
</dbReference>
<dbReference type="GO" id="GO:0006189">
    <property type="term" value="P:'de novo' IMP biosynthetic process"/>
    <property type="evidence" value="ECO:0007669"/>
    <property type="project" value="UniProtKB-UniRule"/>
</dbReference>
<evidence type="ECO:0000256" key="4">
    <source>
        <dbReference type="ARBA" id="ARBA00022741"/>
    </source>
</evidence>
<evidence type="ECO:0000256" key="10">
    <source>
        <dbReference type="HAMAP-Rule" id="MF_00138"/>
    </source>
</evidence>
<organism evidence="13 14">
    <name type="scientific">Mucilaginibacter glaciei</name>
    <dbReference type="NCBI Taxonomy" id="2772109"/>
    <lineage>
        <taxon>Bacteria</taxon>
        <taxon>Pseudomonadati</taxon>
        <taxon>Bacteroidota</taxon>
        <taxon>Sphingobacteriia</taxon>
        <taxon>Sphingobacteriales</taxon>
        <taxon>Sphingobacteriaceae</taxon>
        <taxon>Mucilaginibacter</taxon>
    </lineage>
</organism>
<dbReference type="SUPFAM" id="SSF56059">
    <property type="entry name" value="Glutathione synthetase ATP-binding domain-like"/>
    <property type="match status" value="1"/>
</dbReference>
<keyword evidence="3 10" id="KW-0436">Ligase</keyword>
<dbReference type="InterPro" id="IPR000115">
    <property type="entry name" value="PRibGlycinamide_synth"/>
</dbReference>
<dbReference type="PROSITE" id="PS50975">
    <property type="entry name" value="ATP_GRASP"/>
    <property type="match status" value="1"/>
</dbReference>
<dbReference type="InterPro" id="IPR013815">
    <property type="entry name" value="ATP_grasp_subdomain_1"/>
</dbReference>
<evidence type="ECO:0000256" key="5">
    <source>
        <dbReference type="ARBA" id="ARBA00022755"/>
    </source>
</evidence>
<dbReference type="Pfam" id="PF02844">
    <property type="entry name" value="GARS_N"/>
    <property type="match status" value="1"/>
</dbReference>
<evidence type="ECO:0000256" key="9">
    <source>
        <dbReference type="ARBA" id="ARBA00042864"/>
    </source>
</evidence>
<dbReference type="InterPro" id="IPR037123">
    <property type="entry name" value="PRibGlycinamide_synth_C_sf"/>
</dbReference>
<evidence type="ECO:0000256" key="2">
    <source>
        <dbReference type="ARBA" id="ARBA00013255"/>
    </source>
</evidence>
<dbReference type="RefSeq" id="WP_191162153.1">
    <property type="nucleotide sequence ID" value="NZ_JACWMX010000002.1"/>
</dbReference>
<dbReference type="InterPro" id="IPR020561">
    <property type="entry name" value="PRibGlycinamid_synth_ATP-grasp"/>
</dbReference>